<keyword evidence="11" id="KW-0472">Membrane</keyword>
<dbReference type="PANTHER" id="PTHR11099">
    <property type="entry name" value="VACUOLAR SORTING PROTEIN 35"/>
    <property type="match status" value="1"/>
</dbReference>
<reference evidence="12" key="1">
    <citation type="submission" date="2006-07" db="EMBL/GenBank/DDBJ databases">
        <title>Large-scale analysis of RIKEN Arabidopsis full-length (RAFL) cDNAs.</title>
        <authorList>
            <person name="Totoki Y."/>
            <person name="Seki M."/>
            <person name="Ishida J."/>
            <person name="Nakajima M."/>
            <person name="Enju A."/>
            <person name="Morosawa T."/>
            <person name="Kamiya A."/>
            <person name="Narusaka M."/>
            <person name="Shin-i T."/>
            <person name="Nakagawa M."/>
            <person name="Sakamoto N."/>
            <person name="Oishi K."/>
            <person name="Kohara Y."/>
            <person name="Kobayashi M."/>
            <person name="Toyoda A."/>
            <person name="Sakaki Y."/>
            <person name="Sakurai T."/>
            <person name="Iida K."/>
            <person name="Akiyama K."/>
            <person name="Satou M."/>
            <person name="Toyoda T."/>
            <person name="Konagaya A."/>
            <person name="Carninci P."/>
            <person name="Kawai J."/>
            <person name="Hayashizaki Y."/>
            <person name="Shinozaki K."/>
        </authorList>
    </citation>
    <scope>NUCLEOTIDE SEQUENCE</scope>
</reference>
<dbReference type="IntAct" id="Q0WTD7">
    <property type="interactions" value="2"/>
</dbReference>
<keyword evidence="6" id="KW-0813">Transport</keyword>
<proteinExistence type="evidence at transcript level"/>
<evidence type="ECO:0000256" key="3">
    <source>
        <dbReference type="ARBA" id="ARBA00004496"/>
    </source>
</evidence>
<evidence type="ECO:0000256" key="8">
    <source>
        <dbReference type="ARBA" id="ARBA00022753"/>
    </source>
</evidence>
<evidence type="ECO:0000256" key="9">
    <source>
        <dbReference type="ARBA" id="ARBA00022927"/>
    </source>
</evidence>
<comment type="similarity">
    <text evidence="5">Belongs to the VPS35 family.</text>
</comment>
<organism evidence="12">
    <name type="scientific">Arabidopsis thaliana</name>
    <name type="common">Mouse-ear cress</name>
    <dbReference type="NCBI Taxonomy" id="3702"/>
    <lineage>
        <taxon>Eukaryota</taxon>
        <taxon>Viridiplantae</taxon>
        <taxon>Streptophyta</taxon>
        <taxon>Embryophyta</taxon>
        <taxon>Tracheophyta</taxon>
        <taxon>Spermatophyta</taxon>
        <taxon>Magnoliopsida</taxon>
        <taxon>eudicotyledons</taxon>
        <taxon>Gunneridae</taxon>
        <taxon>Pentapetalae</taxon>
        <taxon>rosids</taxon>
        <taxon>malvids</taxon>
        <taxon>Brassicales</taxon>
        <taxon>Brassicaceae</taxon>
        <taxon>Camelineae</taxon>
        <taxon>Arabidopsis</taxon>
    </lineage>
</organism>
<dbReference type="GO" id="GO:0005794">
    <property type="term" value="C:Golgi apparatus"/>
    <property type="evidence" value="ECO:0007669"/>
    <property type="project" value="UniProtKB-SubCell"/>
</dbReference>
<dbReference type="InterPro" id="IPR042491">
    <property type="entry name" value="Vps35_C"/>
</dbReference>
<protein>
    <submittedName>
        <fullName evidence="12">Vacuolar sorting protein 35 homolog</fullName>
    </submittedName>
</protein>
<dbReference type="FunFam" id="1.25.40.660:FF:000003">
    <property type="entry name" value="Vacuolar protein sorting-associated protein 35"/>
    <property type="match status" value="1"/>
</dbReference>
<evidence type="ECO:0000256" key="1">
    <source>
        <dbReference type="ARBA" id="ARBA00004125"/>
    </source>
</evidence>
<evidence type="ECO:0000256" key="6">
    <source>
        <dbReference type="ARBA" id="ARBA00022448"/>
    </source>
</evidence>
<name>Q0WTD7_ARATH</name>
<evidence type="ECO:0000256" key="7">
    <source>
        <dbReference type="ARBA" id="ARBA00022490"/>
    </source>
</evidence>
<evidence type="ECO:0000256" key="4">
    <source>
        <dbReference type="ARBA" id="ARBA00004546"/>
    </source>
</evidence>
<dbReference type="TAIR" id="AT3G51310"/>
<dbReference type="EMBL" id="AK227620">
    <property type="protein sequence ID" value="BAE99611.1"/>
    <property type="molecule type" value="mRNA"/>
</dbReference>
<keyword evidence="10" id="KW-0333">Golgi apparatus</keyword>
<comment type="subcellular location">
    <subcellularLocation>
        <location evidence="3">Cytoplasm</location>
    </subcellularLocation>
    <subcellularLocation>
        <location evidence="1">Endosome membrane</location>
        <topology evidence="1">Peripheral membrane protein</topology>
        <orientation evidence="1">Cytoplasmic side</orientation>
    </subcellularLocation>
    <subcellularLocation>
        <location evidence="4">Golgi apparatus</location>
        <location evidence="4">trans-Golgi network membrane</location>
        <topology evidence="4">Peripheral membrane protein</topology>
        <orientation evidence="4">Cytoplasmic side</orientation>
    </subcellularLocation>
    <subcellularLocation>
        <location evidence="2">Prevacuolar compartment membrane</location>
        <topology evidence="2">Peripheral membrane protein</topology>
        <orientation evidence="2">Cytoplasmic side</orientation>
    </subcellularLocation>
</comment>
<evidence type="ECO:0000256" key="5">
    <source>
        <dbReference type="ARBA" id="ARBA00006536"/>
    </source>
</evidence>
<gene>
    <name evidence="12" type="ordered locus">At3g51310</name>
</gene>
<evidence type="ECO:0000256" key="11">
    <source>
        <dbReference type="ARBA" id="ARBA00023136"/>
    </source>
</evidence>
<dbReference type="GO" id="GO:0042147">
    <property type="term" value="P:retrograde transport, endosome to Golgi"/>
    <property type="evidence" value="ECO:0007669"/>
    <property type="project" value="InterPro"/>
</dbReference>
<evidence type="ECO:0000256" key="2">
    <source>
        <dbReference type="ARBA" id="ARBA00004179"/>
    </source>
</evidence>
<keyword evidence="7" id="KW-0963">Cytoplasm</keyword>
<evidence type="ECO:0000313" key="12">
    <source>
        <dbReference type="EMBL" id="BAE99611.1"/>
    </source>
</evidence>
<dbReference type="GO" id="GO:0030906">
    <property type="term" value="C:retromer, cargo-selective complex"/>
    <property type="evidence" value="ECO:0007669"/>
    <property type="project" value="InterPro"/>
</dbReference>
<keyword evidence="9" id="KW-0653">Protein transport</keyword>
<dbReference type="InterPro" id="IPR005378">
    <property type="entry name" value="Vps35"/>
</dbReference>
<dbReference type="Gene3D" id="1.25.40.660">
    <property type="entry name" value="Vacuolar protein sorting-associated protein 35, helical subcomplex Vps35-C"/>
    <property type="match status" value="1"/>
</dbReference>
<dbReference type="AlphaFoldDB" id="Q0WTD7"/>
<dbReference type="GO" id="GO:0010008">
    <property type="term" value="C:endosome membrane"/>
    <property type="evidence" value="ECO:0007669"/>
    <property type="project" value="UniProtKB-SubCell"/>
</dbReference>
<keyword evidence="8" id="KW-0967">Endosome</keyword>
<dbReference type="Pfam" id="PF03635">
    <property type="entry name" value="Vps35"/>
    <property type="match status" value="1"/>
</dbReference>
<dbReference type="ExpressionAtlas" id="Q0WTD7">
    <property type="expression patterns" value="baseline and differential"/>
</dbReference>
<dbReference type="GO" id="GO:0005829">
    <property type="term" value="C:cytosol"/>
    <property type="evidence" value="ECO:0007669"/>
    <property type="project" value="GOC"/>
</dbReference>
<dbReference type="GO" id="GO:0015031">
    <property type="term" value="P:protein transport"/>
    <property type="evidence" value="ECO:0007669"/>
    <property type="project" value="UniProtKB-KW"/>
</dbReference>
<accession>Q0WTD7</accession>
<sequence length="375" mass="42636">MEYLDRETNKAMAIILVQSVFKNNTHIATADEVDALFELAKGLMKDFDGTIDDEIDEEDFQEEQNLVARLVNKLYIDDPEEMSKIIFTVRKHIVAGGPKRLPLTIPPLVFSALKLIRRLRGGDENPFGDDASATPKRILQLLSETVEVLSDVSAPDLALRLYLQCAQAANNCELETVAYEFFTKAYLLYEEEISDSKAQVTALRLIIGTLQRMRVFNVENRDTLTHKATGYSARLLRKPDQCRAVYECAHLFWADECENLKDGERVVLCLKRAQRIADAVQQMANASRGTSSTGSVSLYVELLNKYLYFLEKGNQQVTGDTIKSLAELIKSETKKVESGAEPFINSTLRYIEFQRQQEDGGMNEKYEKIKMEWFE</sequence>
<evidence type="ECO:0000256" key="10">
    <source>
        <dbReference type="ARBA" id="ARBA00023034"/>
    </source>
</evidence>
<dbReference type="PANTHER" id="PTHR11099:SF5">
    <property type="entry name" value="VACUOLAR PROTEIN SORTING-ASSOCIATED PROTEIN 35C"/>
    <property type="match status" value="1"/>
</dbReference>